<dbReference type="EMBL" id="JAFCMP010000334">
    <property type="protein sequence ID" value="KAG5181340.1"/>
    <property type="molecule type" value="Genomic_DNA"/>
</dbReference>
<dbReference type="InterPro" id="IPR036770">
    <property type="entry name" value="Ankyrin_rpt-contain_sf"/>
</dbReference>
<accession>A0A835YXM8</accession>
<dbReference type="PANTHER" id="PTHR46586">
    <property type="entry name" value="ANKYRIN REPEAT-CONTAINING PROTEIN"/>
    <property type="match status" value="1"/>
</dbReference>
<keyword evidence="2" id="KW-1185">Reference proteome</keyword>
<comment type="caution">
    <text evidence="1">The sequence shown here is derived from an EMBL/GenBank/DDBJ whole genome shotgun (WGS) entry which is preliminary data.</text>
</comment>
<sequence length="385" mass="41682">MLNHRSSHYLSATYWRTLAEHGRLDVLQWARDAHNFCPTVDVATAAACGGHTHVLQWLHELMPCSTQTAHSLLKIAASSGHIDALDWVVASHDWHGGGAAACAAAAAAGKLAVLVRLRVHGSAWDHDAFEQAAANGQTEVMEWLICADAPLRVDDAYRRAALRGQRASLEWLEAVFDETPWDENVFSCAAGSGNVELLRWLHAGGCPWDDHASRMAAIEGHIEVLEWLRTAGAPMALNACDVAYDCDEDEAFEWAYEHGLPVAAKTEIEMVERDDVSRLEWLRARGHATAWDERSCAAAAFAGDLTTLALLHTTCRATGGGHDAEVCAAAAAGGHSDVLRWARGEGCAWDERVCAEARVNGHLDVLRWAVGEGCPCGEAELRCLA</sequence>
<dbReference type="SUPFAM" id="SSF48403">
    <property type="entry name" value="Ankyrin repeat"/>
    <property type="match status" value="1"/>
</dbReference>
<dbReference type="OrthoDB" id="548461at2759"/>
<evidence type="ECO:0008006" key="3">
    <source>
        <dbReference type="Google" id="ProtNLM"/>
    </source>
</evidence>
<reference evidence="1" key="1">
    <citation type="submission" date="2021-02" db="EMBL/GenBank/DDBJ databases">
        <title>First Annotated Genome of the Yellow-green Alga Tribonema minus.</title>
        <authorList>
            <person name="Mahan K.M."/>
        </authorList>
    </citation>
    <scope>NUCLEOTIDE SEQUENCE</scope>
    <source>
        <strain evidence="1">UTEX B ZZ1240</strain>
    </source>
</reference>
<dbReference type="PANTHER" id="PTHR46586:SF3">
    <property type="entry name" value="ANKYRIN REPEAT-CONTAINING PROTEIN"/>
    <property type="match status" value="1"/>
</dbReference>
<evidence type="ECO:0000313" key="2">
    <source>
        <dbReference type="Proteomes" id="UP000664859"/>
    </source>
</evidence>
<dbReference type="InterPro" id="IPR052050">
    <property type="entry name" value="SecEffector_AnkRepeat"/>
</dbReference>
<dbReference type="AlphaFoldDB" id="A0A835YXM8"/>
<gene>
    <name evidence="1" type="ORF">JKP88DRAFT_196005</name>
</gene>
<name>A0A835YXM8_9STRA</name>
<protein>
    <recommendedName>
        <fullName evidence="3">Ankyrin repeat domain containing protein</fullName>
    </recommendedName>
</protein>
<organism evidence="1 2">
    <name type="scientific">Tribonema minus</name>
    <dbReference type="NCBI Taxonomy" id="303371"/>
    <lineage>
        <taxon>Eukaryota</taxon>
        <taxon>Sar</taxon>
        <taxon>Stramenopiles</taxon>
        <taxon>Ochrophyta</taxon>
        <taxon>PX clade</taxon>
        <taxon>Xanthophyceae</taxon>
        <taxon>Tribonematales</taxon>
        <taxon>Tribonemataceae</taxon>
        <taxon>Tribonema</taxon>
    </lineage>
</organism>
<proteinExistence type="predicted"/>
<evidence type="ECO:0000313" key="1">
    <source>
        <dbReference type="EMBL" id="KAG5181340.1"/>
    </source>
</evidence>
<dbReference type="Gene3D" id="1.25.40.20">
    <property type="entry name" value="Ankyrin repeat-containing domain"/>
    <property type="match status" value="2"/>
</dbReference>
<dbReference type="Proteomes" id="UP000664859">
    <property type="component" value="Unassembled WGS sequence"/>
</dbReference>